<organism evidence="1 2">
    <name type="scientific">Steccherinum ochraceum</name>
    <dbReference type="NCBI Taxonomy" id="92696"/>
    <lineage>
        <taxon>Eukaryota</taxon>
        <taxon>Fungi</taxon>
        <taxon>Dikarya</taxon>
        <taxon>Basidiomycota</taxon>
        <taxon>Agaricomycotina</taxon>
        <taxon>Agaricomycetes</taxon>
        <taxon>Polyporales</taxon>
        <taxon>Steccherinaceae</taxon>
        <taxon>Steccherinum</taxon>
    </lineage>
</organism>
<name>A0A4R0R2V4_9APHY</name>
<dbReference type="EMBL" id="RWJN01000466">
    <property type="protein sequence ID" value="TCD61440.1"/>
    <property type="molecule type" value="Genomic_DNA"/>
</dbReference>
<dbReference type="AlphaFoldDB" id="A0A4R0R2V4"/>
<accession>A0A4R0R2V4</accession>
<gene>
    <name evidence="1" type="ORF">EIP91_008419</name>
</gene>
<sequence>MPPTLPAELKLAIAESVRLQPGQYPRMATLQSLSLVSSAWSTAAQIALFHRIEMTSSEAMDQIVETLLASPSLARYVQEMELRIYRRYTNFLSRHTVDEDNGLPCLSDILDIISLLPNLAKLSIEGGLLTLGLPLVVAPSLAKRRRLEVLQLTDLDTTSDALDSLFCHFAPSTLRILGCCSVYPSHQGDSGDTQSAWSFDDSTLCSTVQRLEINRECVFVSVSDNVSALEPFSRGTPHLLNILECPLLYSRRGLTAFAALLENGLGCHLTELSLIFSGYAKGDMLIRHSYADEKSTEQANDAFGPIPYPQSLSISLATACPHLKFLSLSLPLFSQPLFVSMLVLPEWQYALRLITSANPFPLTRITIRMVDPMEALIDLDQATIFGKLNWNHLDAVLDSYAALRTFEIVFTEPWNAENRSSQTATLPASFKLDEYLEEQMPGCAARGLIHVGSIEASPT</sequence>
<protein>
    <recommendedName>
        <fullName evidence="3">F-box domain-containing protein</fullName>
    </recommendedName>
</protein>
<dbReference type="Proteomes" id="UP000292702">
    <property type="component" value="Unassembled WGS sequence"/>
</dbReference>
<evidence type="ECO:0000313" key="2">
    <source>
        <dbReference type="Proteomes" id="UP000292702"/>
    </source>
</evidence>
<proteinExistence type="predicted"/>
<comment type="caution">
    <text evidence="1">The sequence shown here is derived from an EMBL/GenBank/DDBJ whole genome shotgun (WGS) entry which is preliminary data.</text>
</comment>
<evidence type="ECO:0000313" key="1">
    <source>
        <dbReference type="EMBL" id="TCD61440.1"/>
    </source>
</evidence>
<reference evidence="1 2" key="1">
    <citation type="submission" date="2018-11" db="EMBL/GenBank/DDBJ databases">
        <title>Genome assembly of Steccherinum ochraceum LE-BIN_3174, the white-rot fungus of the Steccherinaceae family (The Residual Polyporoid clade, Polyporales, Basidiomycota).</title>
        <authorList>
            <person name="Fedorova T.V."/>
            <person name="Glazunova O.A."/>
            <person name="Landesman E.O."/>
            <person name="Moiseenko K.V."/>
            <person name="Psurtseva N.V."/>
            <person name="Savinova O.S."/>
            <person name="Shakhova N.V."/>
            <person name="Tyazhelova T.V."/>
            <person name="Vasina D.V."/>
        </authorList>
    </citation>
    <scope>NUCLEOTIDE SEQUENCE [LARGE SCALE GENOMIC DNA]</scope>
    <source>
        <strain evidence="1 2">LE-BIN_3174</strain>
    </source>
</reference>
<evidence type="ECO:0008006" key="3">
    <source>
        <dbReference type="Google" id="ProtNLM"/>
    </source>
</evidence>
<keyword evidence="2" id="KW-1185">Reference proteome</keyword>